<proteinExistence type="predicted"/>
<dbReference type="EMBL" id="CP089984">
    <property type="protein sequence ID" value="WXB11801.1"/>
    <property type="molecule type" value="Genomic_DNA"/>
</dbReference>
<evidence type="ECO:0000256" key="1">
    <source>
        <dbReference type="SAM" id="MobiDB-lite"/>
    </source>
</evidence>
<evidence type="ECO:0000313" key="2">
    <source>
        <dbReference type="EMBL" id="WXB11801.1"/>
    </source>
</evidence>
<keyword evidence="3" id="KW-1185">Reference proteome</keyword>
<gene>
    <name evidence="2" type="ORF">LZC94_28570</name>
</gene>
<protein>
    <recommendedName>
        <fullName evidence="4">Lipoprotein</fullName>
    </recommendedName>
</protein>
<reference evidence="2 3" key="1">
    <citation type="submission" date="2021-12" db="EMBL/GenBank/DDBJ databases">
        <title>Discovery of the Pendulisporaceae a myxobacterial family with distinct sporulation behavior and unique specialized metabolism.</title>
        <authorList>
            <person name="Garcia R."/>
            <person name="Popoff A."/>
            <person name="Bader C.D."/>
            <person name="Loehr J."/>
            <person name="Walesch S."/>
            <person name="Walt C."/>
            <person name="Boldt J."/>
            <person name="Bunk B."/>
            <person name="Haeckl F.J.F.P.J."/>
            <person name="Gunesch A.P."/>
            <person name="Birkelbach J."/>
            <person name="Nuebel U."/>
            <person name="Pietschmann T."/>
            <person name="Bach T."/>
            <person name="Mueller R."/>
        </authorList>
    </citation>
    <scope>NUCLEOTIDE SEQUENCE [LARGE SCALE GENOMIC DNA]</scope>
    <source>
        <strain evidence="2 3">MSr11954</strain>
    </source>
</reference>
<evidence type="ECO:0008006" key="4">
    <source>
        <dbReference type="Google" id="ProtNLM"/>
    </source>
</evidence>
<dbReference type="RefSeq" id="WP_394821419.1">
    <property type="nucleotide sequence ID" value="NZ_CP089984.1"/>
</dbReference>
<accession>A0ABZ2LRL9</accession>
<sequence>MACSDSNAPAPTPTPTPQQDTHTFADEPWHPGVRLRRVGDAFAEHVPRVVVTPSGNIVALRGSRAEKGELPGVEVVEMVDPDGRMLGSMAGPPDRAGLDLVVHPSGELTLIELRPSASKNEKEVWLRRLGADLRTLREAPLRDRPSEHELLTYFLATQPDGSPVIDKVESRPAPADDIVRIDFVKWAQGHVRLAARGEEVLVGAWTYGTKVYALGADLEVRWSRQVMPESPSTVTVFFPEVLTVDEAGRIGIAFPVSAPLLEAYKRHFGREDIPPYKGPSYFQTMVRRITADGRKDTGRTFDYGDRADIDYLDVVGMALRGDEVTLCGSVRIKNKLHIPNQTEEHDLGWLHGNIEGGAVQARAADLLRQDYAHTCRVDAKGGLTFAGTNDFLQVDTNSWMEFGQALVYAVDAEGKETARITFRGPRHTEITTFDWTKRGAVVFGGTFDGPVTHTEDQRSNGMLGVLPPPEPR</sequence>
<evidence type="ECO:0000313" key="3">
    <source>
        <dbReference type="Proteomes" id="UP001370348"/>
    </source>
</evidence>
<dbReference type="Proteomes" id="UP001370348">
    <property type="component" value="Chromosome"/>
</dbReference>
<name>A0ABZ2LRL9_9BACT</name>
<feature type="region of interest" description="Disordered" evidence="1">
    <location>
        <begin position="1"/>
        <end position="29"/>
    </location>
</feature>
<organism evidence="2 3">
    <name type="scientific">Pendulispora albinea</name>
    <dbReference type="NCBI Taxonomy" id="2741071"/>
    <lineage>
        <taxon>Bacteria</taxon>
        <taxon>Pseudomonadati</taxon>
        <taxon>Myxococcota</taxon>
        <taxon>Myxococcia</taxon>
        <taxon>Myxococcales</taxon>
        <taxon>Sorangiineae</taxon>
        <taxon>Pendulisporaceae</taxon>
        <taxon>Pendulispora</taxon>
    </lineage>
</organism>
<feature type="region of interest" description="Disordered" evidence="1">
    <location>
        <begin position="449"/>
        <end position="472"/>
    </location>
</feature>